<dbReference type="AlphaFoldDB" id="A0A101H1Z6"/>
<organism evidence="5 7">
    <name type="scientific">Mesotoga infera</name>
    <dbReference type="NCBI Taxonomy" id="1236046"/>
    <lineage>
        <taxon>Bacteria</taxon>
        <taxon>Thermotogati</taxon>
        <taxon>Thermotogota</taxon>
        <taxon>Thermotogae</taxon>
        <taxon>Kosmotogales</taxon>
        <taxon>Kosmotogaceae</taxon>
        <taxon>Mesotoga</taxon>
    </lineage>
</organism>
<dbReference type="Proteomes" id="UP000055014">
    <property type="component" value="Unassembled WGS sequence"/>
</dbReference>
<dbReference type="EMBL" id="DQBS01000037">
    <property type="protein sequence ID" value="HCO69249.1"/>
    <property type="molecule type" value="Genomic_DNA"/>
</dbReference>
<dbReference type="InterPro" id="IPR050680">
    <property type="entry name" value="YpeA/RimI_acetyltransf"/>
</dbReference>
<accession>A0A101H1Z6</accession>
<dbReference type="Proteomes" id="UP000264215">
    <property type="component" value="Unassembled WGS sequence"/>
</dbReference>
<dbReference type="CDD" id="cd04301">
    <property type="entry name" value="NAT_SF"/>
    <property type="match status" value="1"/>
</dbReference>
<evidence type="ECO:0000313" key="8">
    <source>
        <dbReference type="Proteomes" id="UP000055014"/>
    </source>
</evidence>
<protein>
    <submittedName>
        <fullName evidence="4 5">Acetyltransferase</fullName>
    </submittedName>
</protein>
<evidence type="ECO:0000256" key="2">
    <source>
        <dbReference type="ARBA" id="ARBA00023315"/>
    </source>
</evidence>
<name>A0A101H1Z6_9BACT</name>
<evidence type="ECO:0000313" key="9">
    <source>
        <dbReference type="Proteomes" id="UP000264215"/>
    </source>
</evidence>
<evidence type="ECO:0000313" key="5">
    <source>
        <dbReference type="EMBL" id="KUK68639.1"/>
    </source>
</evidence>
<dbReference type="EMBL" id="LGGH01000003">
    <property type="protein sequence ID" value="KUK68639.1"/>
    <property type="molecule type" value="Genomic_DNA"/>
</dbReference>
<dbReference type="InterPro" id="IPR000182">
    <property type="entry name" value="GNAT_dom"/>
</dbReference>
<dbReference type="InterPro" id="IPR016181">
    <property type="entry name" value="Acyl_CoA_acyltransferase"/>
</dbReference>
<dbReference type="PANTHER" id="PTHR43420:SF47">
    <property type="entry name" value="N-ACETYLTRANSFERASE DOMAIN-CONTAINING PROTEIN"/>
    <property type="match status" value="1"/>
</dbReference>
<evidence type="ECO:0000256" key="1">
    <source>
        <dbReference type="ARBA" id="ARBA00022679"/>
    </source>
</evidence>
<feature type="domain" description="N-acetyltransferase" evidence="3">
    <location>
        <begin position="7"/>
        <end position="147"/>
    </location>
</feature>
<dbReference type="PATRIC" id="fig|1236046.5.peg.628"/>
<keyword evidence="2" id="KW-0012">Acyltransferase</keyword>
<reference evidence="4 9" key="3">
    <citation type="journal article" date="2018" name="Nat. Biotechnol.">
        <title>A standardized bacterial taxonomy based on genome phylogeny substantially revises the tree of life.</title>
        <authorList>
            <person name="Parks D.H."/>
            <person name="Chuvochina M."/>
            <person name="Waite D.W."/>
            <person name="Rinke C."/>
            <person name="Skarshewski A."/>
            <person name="Chaumeil P.A."/>
            <person name="Hugenholtz P."/>
        </authorList>
    </citation>
    <scope>NUCLEOTIDE SEQUENCE [LARGE SCALE GENOMIC DNA]</scope>
    <source>
        <strain evidence="4">UBA9905</strain>
    </source>
</reference>
<comment type="caution">
    <text evidence="5">The sequence shown here is derived from an EMBL/GenBank/DDBJ whole genome shotgun (WGS) entry which is preliminary data.</text>
</comment>
<evidence type="ECO:0000313" key="4">
    <source>
        <dbReference type="EMBL" id="HCO69249.1"/>
    </source>
</evidence>
<proteinExistence type="predicted"/>
<reference evidence="5" key="1">
    <citation type="journal article" date="2015" name="MBio">
        <title>Genome-resolved metagenomic analysis reveals roles for candidate phyla and other microbial community members in biogeochemical transformations in oil reservoirs.</title>
        <authorList>
            <person name="Hu P."/>
            <person name="Tom L."/>
            <person name="Singh A."/>
            <person name="Thomas B.C."/>
            <person name="Baker B.J."/>
            <person name="Piceno Y.M."/>
            <person name="Andersen G.L."/>
            <person name="Banfield J.F."/>
        </authorList>
    </citation>
    <scope>NUCLEOTIDE SEQUENCE [LARGE SCALE GENOMIC DNA]</scope>
    <source>
        <strain evidence="5">46_47</strain>
        <strain evidence="6">46_70</strain>
    </source>
</reference>
<gene>
    <name evidence="4" type="ORF">DIT26_01480</name>
    <name evidence="5" type="ORF">XD86_0040</name>
    <name evidence="6" type="ORF">XE02_0057</name>
</gene>
<dbReference type="PANTHER" id="PTHR43420">
    <property type="entry name" value="ACETYLTRANSFERASE"/>
    <property type="match status" value="1"/>
</dbReference>
<dbReference type="SUPFAM" id="SSF55729">
    <property type="entry name" value="Acyl-CoA N-acyltransferases (Nat)"/>
    <property type="match status" value="1"/>
</dbReference>
<keyword evidence="1 5" id="KW-0808">Transferase</keyword>
<evidence type="ECO:0000259" key="3">
    <source>
        <dbReference type="PROSITE" id="PS51186"/>
    </source>
</evidence>
<evidence type="ECO:0000313" key="6">
    <source>
        <dbReference type="EMBL" id="KUK91418.1"/>
    </source>
</evidence>
<dbReference type="Pfam" id="PF00583">
    <property type="entry name" value="Acetyltransf_1"/>
    <property type="match status" value="1"/>
</dbReference>
<dbReference type="Gene3D" id="3.40.630.30">
    <property type="match status" value="1"/>
</dbReference>
<sequence>MKNDSFHKLQDLSKVEIVNLLNLIFSDYVLRMHWTLESFEKDVRESNISLSDSFVAIIEGKNAGVVLLSFREKRARIDLMGVAPSFRREGVGFGLVDEAVRIAKWKGCEQIVLEVPEEDKRAIGFYEKFGFRQKRRLITFFIRKPGTKGFSLRESDLGRIIECALLVMNRFKRNPEWEREPAGFNHLEQYSFDSVINEEEKEVAYCIWQEKDSVFYVRDAGPTKDFSFKETIGALCSIAKERGLTPLFPTVPEDDPLFLEAQCFEPEILLKQSEMIFRIH</sequence>
<dbReference type="EMBL" id="LGGW01000002">
    <property type="protein sequence ID" value="KUK91418.1"/>
    <property type="molecule type" value="Genomic_DNA"/>
</dbReference>
<dbReference type="Proteomes" id="UP000054260">
    <property type="component" value="Unassembled WGS sequence"/>
</dbReference>
<reference evidence="7 8" key="2">
    <citation type="journal article" date="2015" name="MBio">
        <title>Genome-Resolved Metagenomic Analysis Reveals Roles for Candidate Phyla and Other Microbial Community Members in Biogeochemical Transformations in Oil Reservoirs.</title>
        <authorList>
            <person name="Hu P."/>
            <person name="Tom L."/>
            <person name="Singh A."/>
            <person name="Thomas B.C."/>
            <person name="Baker B.J."/>
            <person name="Piceno Y.M."/>
            <person name="Andersen G.L."/>
            <person name="Banfield J.F."/>
        </authorList>
    </citation>
    <scope>NUCLEOTIDE SEQUENCE [LARGE SCALE GENOMIC DNA]</scope>
</reference>
<dbReference type="PROSITE" id="PS51186">
    <property type="entry name" value="GNAT"/>
    <property type="match status" value="1"/>
</dbReference>
<dbReference type="GO" id="GO:0016747">
    <property type="term" value="F:acyltransferase activity, transferring groups other than amino-acyl groups"/>
    <property type="evidence" value="ECO:0007669"/>
    <property type="project" value="InterPro"/>
</dbReference>
<evidence type="ECO:0000313" key="7">
    <source>
        <dbReference type="Proteomes" id="UP000054260"/>
    </source>
</evidence>